<feature type="domain" description="HTH araC/xylS-type" evidence="9">
    <location>
        <begin position="415"/>
        <end position="513"/>
    </location>
</feature>
<dbReference type="Gene3D" id="1.10.10.60">
    <property type="entry name" value="Homeodomain-like"/>
    <property type="match status" value="2"/>
</dbReference>
<dbReference type="SMART" id="SM00342">
    <property type="entry name" value="HTH_ARAC"/>
    <property type="match status" value="1"/>
</dbReference>
<dbReference type="PANTHER" id="PTHR42713:SF3">
    <property type="entry name" value="TRANSCRIPTIONAL REGULATORY PROTEIN HPTR"/>
    <property type="match status" value="1"/>
</dbReference>
<comment type="subcellular location">
    <subcellularLocation>
        <location evidence="1">Cytoplasm</location>
    </subcellularLocation>
</comment>
<dbReference type="RefSeq" id="WP_338708851.1">
    <property type="nucleotide sequence ID" value="NZ_CP145892.1"/>
</dbReference>
<keyword evidence="5" id="KW-0805">Transcription regulation</keyword>
<keyword evidence="2" id="KW-0963">Cytoplasm</keyword>
<evidence type="ECO:0000313" key="12">
    <source>
        <dbReference type="Proteomes" id="UP001364764"/>
    </source>
</evidence>
<protein>
    <submittedName>
        <fullName evidence="11">Response regulator</fullName>
    </submittedName>
</protein>
<name>A0ABD8B0U4_PAEAM</name>
<dbReference type="SUPFAM" id="SSF52172">
    <property type="entry name" value="CheY-like"/>
    <property type="match status" value="1"/>
</dbReference>
<gene>
    <name evidence="11" type="ORF">V6668_15225</name>
</gene>
<dbReference type="GeneID" id="93476844"/>
<keyword evidence="3 8" id="KW-0597">Phosphoprotein</keyword>
<dbReference type="SUPFAM" id="SSF46689">
    <property type="entry name" value="Homeodomain-like"/>
    <property type="match status" value="2"/>
</dbReference>
<dbReference type="Pfam" id="PF12833">
    <property type="entry name" value="HTH_18"/>
    <property type="match status" value="1"/>
</dbReference>
<feature type="domain" description="Response regulatory" evidence="10">
    <location>
        <begin position="3"/>
        <end position="121"/>
    </location>
</feature>
<dbReference type="AlphaFoldDB" id="A0ABD8B0U4"/>
<feature type="modified residue" description="4-aspartylphosphate" evidence="8">
    <location>
        <position position="55"/>
    </location>
</feature>
<evidence type="ECO:0000256" key="8">
    <source>
        <dbReference type="PROSITE-ProRule" id="PRU00169"/>
    </source>
</evidence>
<dbReference type="PROSITE" id="PS00041">
    <property type="entry name" value="HTH_ARAC_FAMILY_1"/>
    <property type="match status" value="1"/>
</dbReference>
<dbReference type="Pfam" id="PF00072">
    <property type="entry name" value="Response_reg"/>
    <property type="match status" value="1"/>
</dbReference>
<accession>A0ABD8B0U4</accession>
<reference evidence="11 12" key="1">
    <citation type="submission" date="2024-02" db="EMBL/GenBank/DDBJ databases">
        <title>Complete sequences of two Paenibacillus sp. strains and one Lysinibacillus strain isolated from the environment on STAA medium highlight biotechnological potential.</title>
        <authorList>
            <person name="Attere S.A."/>
            <person name="Piche L.C."/>
            <person name="Intertaglia L."/>
            <person name="Lami R."/>
            <person name="Charette S.J."/>
            <person name="Vincent A.T."/>
        </authorList>
    </citation>
    <scope>NUCLEOTIDE SEQUENCE [LARGE SCALE GENOMIC DNA]</scope>
    <source>
        <strain evidence="11 12">Y5S-7</strain>
    </source>
</reference>
<keyword evidence="4" id="KW-0902">Two-component regulatory system</keyword>
<evidence type="ECO:0000313" key="11">
    <source>
        <dbReference type="EMBL" id="WWP23465.1"/>
    </source>
</evidence>
<dbReference type="InterPro" id="IPR009057">
    <property type="entry name" value="Homeodomain-like_sf"/>
</dbReference>
<evidence type="ECO:0000256" key="5">
    <source>
        <dbReference type="ARBA" id="ARBA00023015"/>
    </source>
</evidence>
<evidence type="ECO:0000256" key="2">
    <source>
        <dbReference type="ARBA" id="ARBA00022490"/>
    </source>
</evidence>
<evidence type="ECO:0000256" key="4">
    <source>
        <dbReference type="ARBA" id="ARBA00023012"/>
    </source>
</evidence>
<evidence type="ECO:0000256" key="6">
    <source>
        <dbReference type="ARBA" id="ARBA00023125"/>
    </source>
</evidence>
<dbReference type="PROSITE" id="PS01124">
    <property type="entry name" value="HTH_ARAC_FAMILY_2"/>
    <property type="match status" value="1"/>
</dbReference>
<dbReference type="GO" id="GO:0005737">
    <property type="term" value="C:cytoplasm"/>
    <property type="evidence" value="ECO:0007669"/>
    <property type="project" value="UniProtKB-SubCell"/>
</dbReference>
<dbReference type="InterPro" id="IPR001789">
    <property type="entry name" value="Sig_transdc_resp-reg_receiver"/>
</dbReference>
<dbReference type="InterPro" id="IPR051552">
    <property type="entry name" value="HptR"/>
</dbReference>
<dbReference type="GO" id="GO:0000160">
    <property type="term" value="P:phosphorelay signal transduction system"/>
    <property type="evidence" value="ECO:0007669"/>
    <property type="project" value="UniProtKB-KW"/>
</dbReference>
<evidence type="ECO:0000256" key="1">
    <source>
        <dbReference type="ARBA" id="ARBA00004496"/>
    </source>
</evidence>
<evidence type="ECO:0000256" key="3">
    <source>
        <dbReference type="ARBA" id="ARBA00022553"/>
    </source>
</evidence>
<organism evidence="11 12">
    <name type="scientific">Paenibacillus amylolyticus</name>
    <dbReference type="NCBI Taxonomy" id="1451"/>
    <lineage>
        <taxon>Bacteria</taxon>
        <taxon>Bacillati</taxon>
        <taxon>Bacillota</taxon>
        <taxon>Bacilli</taxon>
        <taxon>Bacillales</taxon>
        <taxon>Paenibacillaceae</taxon>
        <taxon>Paenibacillus</taxon>
    </lineage>
</organism>
<dbReference type="PROSITE" id="PS50110">
    <property type="entry name" value="RESPONSE_REGULATORY"/>
    <property type="match status" value="1"/>
</dbReference>
<dbReference type="SMART" id="SM00448">
    <property type="entry name" value="REC"/>
    <property type="match status" value="1"/>
</dbReference>
<evidence type="ECO:0000259" key="10">
    <source>
        <dbReference type="PROSITE" id="PS50110"/>
    </source>
</evidence>
<evidence type="ECO:0000259" key="9">
    <source>
        <dbReference type="PROSITE" id="PS01124"/>
    </source>
</evidence>
<dbReference type="GO" id="GO:0003677">
    <property type="term" value="F:DNA binding"/>
    <property type="evidence" value="ECO:0007669"/>
    <property type="project" value="UniProtKB-KW"/>
</dbReference>
<proteinExistence type="predicted"/>
<evidence type="ECO:0000256" key="7">
    <source>
        <dbReference type="ARBA" id="ARBA00023163"/>
    </source>
</evidence>
<keyword evidence="7" id="KW-0804">Transcription</keyword>
<dbReference type="InterPro" id="IPR018062">
    <property type="entry name" value="HTH_AraC-typ_CS"/>
</dbReference>
<dbReference type="PANTHER" id="PTHR42713">
    <property type="entry name" value="HISTIDINE KINASE-RELATED"/>
    <property type="match status" value="1"/>
</dbReference>
<keyword evidence="6" id="KW-0238">DNA-binding</keyword>
<sequence length="528" mass="60768">MLKVLLVDDEMYIRKGLYELINWMDLNMEIIGEAENGVEALNLIECLQPDVIITDIRMPILDGLELIRAVEKMPHLEPVFIIISGYHDFKYAQQAIRYGVHDYILKPIDDEELTATLQKSANLICNKRKHILLTEGQASNIMLEDVIKGHVQKEDEHRYAEMLGINRNSSLLMTLIELQTGLDAIKITIEQLREAVHSLESNLCKMFISEQQRGMFALLLLWPDHHQGGSALQDNLHNIHITLSKRFNLDIGLYAGTLVKEIGDVTQSLMAAEEAAKHKYAETGGVVRYTEIKDKPLFVFNVYQDEVDQLILSLEEGNRSAYHKIVEEKFKLFHMNRFSSQAVSGSLLRYITGILAVVHEMGGNDEGLQQLKELAQQSHEGWNLRLLKNAFLIALEEAEDYVSHLRMERSKGDISKIKRYIDANYTENINLKSIAALFYMNPVYLGRLFRKSYNQYFNDYLLNLRIQEAKKLLRQTDLRMYEVAARVGFQNADYFVTQFEKLVKLSPTEYRNLLMANEQRGAQCQDGT</sequence>
<dbReference type="InterPro" id="IPR011006">
    <property type="entry name" value="CheY-like_superfamily"/>
</dbReference>
<dbReference type="InterPro" id="IPR018060">
    <property type="entry name" value="HTH_AraC"/>
</dbReference>
<dbReference type="Proteomes" id="UP001364764">
    <property type="component" value="Chromosome"/>
</dbReference>
<dbReference type="EMBL" id="CP145892">
    <property type="protein sequence ID" value="WWP23465.1"/>
    <property type="molecule type" value="Genomic_DNA"/>
</dbReference>
<dbReference type="CDD" id="cd17536">
    <property type="entry name" value="REC_YesN-like"/>
    <property type="match status" value="1"/>
</dbReference>
<dbReference type="Gene3D" id="3.40.50.2300">
    <property type="match status" value="1"/>
</dbReference>